<dbReference type="EMBL" id="BAAASL010000007">
    <property type="protein sequence ID" value="GAA2714548.1"/>
    <property type="molecule type" value="Genomic_DNA"/>
</dbReference>
<protein>
    <recommendedName>
        <fullName evidence="1">ABM domain-containing protein</fullName>
    </recommendedName>
</protein>
<name>A0ABN3TQ38_9ACTN</name>
<organism evidence="2 3">
    <name type="scientific">Streptomyces luteosporeus</name>
    <dbReference type="NCBI Taxonomy" id="173856"/>
    <lineage>
        <taxon>Bacteria</taxon>
        <taxon>Bacillati</taxon>
        <taxon>Actinomycetota</taxon>
        <taxon>Actinomycetes</taxon>
        <taxon>Kitasatosporales</taxon>
        <taxon>Streptomycetaceae</taxon>
        <taxon>Streptomyces</taxon>
    </lineage>
</organism>
<dbReference type="InterPro" id="IPR011008">
    <property type="entry name" value="Dimeric_a/b-barrel"/>
</dbReference>
<feature type="domain" description="ABM" evidence="1">
    <location>
        <begin position="5"/>
        <end position="95"/>
    </location>
</feature>
<evidence type="ECO:0000313" key="3">
    <source>
        <dbReference type="Proteomes" id="UP001500886"/>
    </source>
</evidence>
<evidence type="ECO:0000259" key="1">
    <source>
        <dbReference type="PROSITE" id="PS51725"/>
    </source>
</evidence>
<accession>A0ABN3TQ38</accession>
<dbReference type="InterPro" id="IPR007138">
    <property type="entry name" value="ABM_dom"/>
</dbReference>
<dbReference type="PROSITE" id="PS51725">
    <property type="entry name" value="ABM"/>
    <property type="match status" value="1"/>
</dbReference>
<proteinExistence type="predicted"/>
<keyword evidence="3" id="KW-1185">Reference proteome</keyword>
<comment type="caution">
    <text evidence="2">The sequence shown here is derived from an EMBL/GenBank/DDBJ whole genome shotgun (WGS) entry which is preliminary data.</text>
</comment>
<sequence>MDVGFALVVRFTLRDAAAAEGFDELVSRTLEGIRQYEAGTVVYVNHRVPDEPGVRVFYELYESRAAFDAHERQPHVRRFLEQRDKYVTAVEVTFLDGIGGKVAAGAAFA</sequence>
<dbReference type="SUPFAM" id="SSF54909">
    <property type="entry name" value="Dimeric alpha+beta barrel"/>
    <property type="match status" value="1"/>
</dbReference>
<dbReference type="Proteomes" id="UP001500886">
    <property type="component" value="Unassembled WGS sequence"/>
</dbReference>
<evidence type="ECO:0000313" key="2">
    <source>
        <dbReference type="EMBL" id="GAA2714548.1"/>
    </source>
</evidence>
<reference evidence="2 3" key="1">
    <citation type="journal article" date="2019" name="Int. J. Syst. Evol. Microbiol.">
        <title>The Global Catalogue of Microorganisms (GCM) 10K type strain sequencing project: providing services to taxonomists for standard genome sequencing and annotation.</title>
        <authorList>
            <consortium name="The Broad Institute Genomics Platform"/>
            <consortium name="The Broad Institute Genome Sequencing Center for Infectious Disease"/>
            <person name="Wu L."/>
            <person name="Ma J."/>
        </authorList>
    </citation>
    <scope>NUCLEOTIDE SEQUENCE [LARGE SCALE GENOMIC DNA]</scope>
    <source>
        <strain evidence="2 3">JCM 4542</strain>
    </source>
</reference>
<dbReference type="Gene3D" id="3.30.70.100">
    <property type="match status" value="1"/>
</dbReference>
<dbReference type="Pfam" id="PF03992">
    <property type="entry name" value="ABM"/>
    <property type="match status" value="1"/>
</dbReference>
<gene>
    <name evidence="2" type="ORF">GCM10010315_22030</name>
</gene>